<protein>
    <submittedName>
        <fullName evidence="9">ArgE/DapE family deacylase</fullName>
    </submittedName>
</protein>
<organism evidence="9 10">
    <name type="scientific">Azospirillum cavernae</name>
    <dbReference type="NCBI Taxonomy" id="2320860"/>
    <lineage>
        <taxon>Bacteria</taxon>
        <taxon>Pseudomonadati</taxon>
        <taxon>Pseudomonadota</taxon>
        <taxon>Alphaproteobacteria</taxon>
        <taxon>Rhodospirillales</taxon>
        <taxon>Azospirillaceae</taxon>
        <taxon>Azospirillum</taxon>
    </lineage>
</organism>
<evidence type="ECO:0000256" key="1">
    <source>
        <dbReference type="ARBA" id="ARBA00001941"/>
    </source>
</evidence>
<keyword evidence="4" id="KW-0479">Metal-binding</keyword>
<dbReference type="GO" id="GO:0016787">
    <property type="term" value="F:hydrolase activity"/>
    <property type="evidence" value="ECO:0007669"/>
    <property type="project" value="UniProtKB-KW"/>
</dbReference>
<evidence type="ECO:0000256" key="3">
    <source>
        <dbReference type="ARBA" id="ARBA00006247"/>
    </source>
</evidence>
<dbReference type="EMBL" id="QYUL01000003">
    <property type="protein sequence ID" value="RJF79606.1"/>
    <property type="molecule type" value="Genomic_DNA"/>
</dbReference>
<dbReference type="Gene3D" id="3.30.70.360">
    <property type="match status" value="1"/>
</dbReference>
<dbReference type="InterPro" id="IPR010182">
    <property type="entry name" value="ArgE/DapE"/>
</dbReference>
<keyword evidence="5" id="KW-0378">Hydrolase</keyword>
<dbReference type="RefSeq" id="WP_119833063.1">
    <property type="nucleotide sequence ID" value="NZ_QYUL01000003.1"/>
</dbReference>
<dbReference type="SUPFAM" id="SSF55031">
    <property type="entry name" value="Bacterial exopeptidase dimerisation domain"/>
    <property type="match status" value="1"/>
</dbReference>
<keyword evidence="7" id="KW-0170">Cobalt</keyword>
<dbReference type="Pfam" id="PF01546">
    <property type="entry name" value="Peptidase_M20"/>
    <property type="match status" value="1"/>
</dbReference>
<proteinExistence type="inferred from homology"/>
<comment type="cofactor">
    <cofactor evidence="2">
        <name>Zn(2+)</name>
        <dbReference type="ChEBI" id="CHEBI:29105"/>
    </cofactor>
</comment>
<dbReference type="InterPro" id="IPR002933">
    <property type="entry name" value="Peptidase_M20"/>
</dbReference>
<dbReference type="SUPFAM" id="SSF53187">
    <property type="entry name" value="Zn-dependent exopeptidases"/>
    <property type="match status" value="1"/>
</dbReference>
<dbReference type="Gene3D" id="3.40.630.10">
    <property type="entry name" value="Zn peptidases"/>
    <property type="match status" value="1"/>
</dbReference>
<dbReference type="Proteomes" id="UP000283458">
    <property type="component" value="Unassembled WGS sequence"/>
</dbReference>
<dbReference type="InterPro" id="IPR011650">
    <property type="entry name" value="Peptidase_M20_dimer"/>
</dbReference>
<feature type="domain" description="Peptidase M20 dimerisation" evidence="8">
    <location>
        <begin position="226"/>
        <end position="340"/>
    </location>
</feature>
<dbReference type="InterPro" id="IPR036264">
    <property type="entry name" value="Bact_exopeptidase_dim_dom"/>
</dbReference>
<dbReference type="PANTHER" id="PTHR43808:SF25">
    <property type="entry name" value="PEPTIDASE M20 DIMERISATION DOMAIN-CONTAINING PROTEIN"/>
    <property type="match status" value="1"/>
</dbReference>
<evidence type="ECO:0000256" key="2">
    <source>
        <dbReference type="ARBA" id="ARBA00001947"/>
    </source>
</evidence>
<dbReference type="InterPro" id="IPR033687">
    <property type="entry name" value="YodQ-like"/>
</dbReference>
<dbReference type="InterPro" id="IPR050072">
    <property type="entry name" value="Peptidase_M20A"/>
</dbReference>
<dbReference type="NCBIfam" id="NF005306">
    <property type="entry name" value="PRK06837.1"/>
    <property type="match status" value="1"/>
</dbReference>
<dbReference type="PANTHER" id="PTHR43808">
    <property type="entry name" value="ACETYLORNITHINE DEACETYLASE"/>
    <property type="match status" value="1"/>
</dbReference>
<reference evidence="9 10" key="1">
    <citation type="submission" date="2018-09" db="EMBL/GenBank/DDBJ databases">
        <authorList>
            <person name="Zhu H."/>
        </authorList>
    </citation>
    <scope>NUCLEOTIDE SEQUENCE [LARGE SCALE GENOMIC DNA]</scope>
    <source>
        <strain evidence="9 10">K2W22B-5</strain>
    </source>
</reference>
<name>A0A418VSZ6_9PROT</name>
<evidence type="ECO:0000256" key="4">
    <source>
        <dbReference type="ARBA" id="ARBA00022723"/>
    </source>
</evidence>
<dbReference type="OrthoDB" id="9809784at2"/>
<evidence type="ECO:0000313" key="10">
    <source>
        <dbReference type="Proteomes" id="UP000283458"/>
    </source>
</evidence>
<evidence type="ECO:0000256" key="5">
    <source>
        <dbReference type="ARBA" id="ARBA00022801"/>
    </source>
</evidence>
<accession>A0A418VSZ6</accession>
<dbReference type="CDD" id="cd03895">
    <property type="entry name" value="M20_ArgE_DapE-like"/>
    <property type="match status" value="1"/>
</dbReference>
<evidence type="ECO:0000256" key="6">
    <source>
        <dbReference type="ARBA" id="ARBA00022833"/>
    </source>
</evidence>
<evidence type="ECO:0000259" key="8">
    <source>
        <dbReference type="Pfam" id="PF07687"/>
    </source>
</evidence>
<comment type="caution">
    <text evidence="9">The sequence shown here is derived from an EMBL/GenBank/DDBJ whole genome shotgun (WGS) entry which is preliminary data.</text>
</comment>
<comment type="cofactor">
    <cofactor evidence="1">
        <name>Co(2+)</name>
        <dbReference type="ChEBI" id="CHEBI:48828"/>
    </cofactor>
</comment>
<comment type="similarity">
    <text evidence="3">Belongs to the peptidase M20A family.</text>
</comment>
<evidence type="ECO:0000256" key="7">
    <source>
        <dbReference type="ARBA" id="ARBA00023285"/>
    </source>
</evidence>
<dbReference type="Pfam" id="PF07687">
    <property type="entry name" value="M20_dimer"/>
    <property type="match status" value="1"/>
</dbReference>
<dbReference type="NCBIfam" id="TIGR01910">
    <property type="entry name" value="DapE-ArgE"/>
    <property type="match status" value="1"/>
</dbReference>
<gene>
    <name evidence="9" type="ORF">D3877_22945</name>
</gene>
<dbReference type="AlphaFoldDB" id="A0A418VSZ6"/>
<evidence type="ECO:0000313" key="9">
    <source>
        <dbReference type="EMBL" id="RJF79606.1"/>
    </source>
</evidence>
<keyword evidence="10" id="KW-1185">Reference proteome</keyword>
<dbReference type="GO" id="GO:0046872">
    <property type="term" value="F:metal ion binding"/>
    <property type="evidence" value="ECO:0007669"/>
    <property type="project" value="UniProtKB-KW"/>
</dbReference>
<keyword evidence="6" id="KW-0862">Zinc</keyword>
<sequence>MSTTQPNRAKDGRDPQIGNLAVPDAGLRAAILDAADAAQPDCVALLSDLVRQPSLLGAEAGAQALMADRFAALGLELDRFTVDEAALSKLPGFSPPVQPGAYAGRENVVGVHRPRNPTGRSLILNGHIDVVPTGPADLWTTPPFEPRVADGRLYGRGAGDMKAGIAAYTAAFAALRGLGYQPAAPVYLQSVIEEECTGNGALACLHRGYRADAAVIPEPFNHTLSIAQVGVMWVQLAVTGTPAHVLDTSAGRNAIEAAWALAGHLKALEIRWNEPGRRHHAFCDHAHPININLGRIEGGEWASSVPTRCVVDLRLGFFPGEDPRVVRDEVADAVTRALRDDPALSGVAAELIWTGFQAEGCAIDPAHPLLTALADCHRAVRGDEPRHVALTCTTDARFFALYGDTPATCYGPEATRIHGLDESVSLDSVRDVTRVLALFIAHWCGLEPV</sequence>